<evidence type="ECO:0000313" key="1">
    <source>
        <dbReference type="EMBL" id="ANV80233.1"/>
    </source>
</evidence>
<accession>A0A1B1TD93</accession>
<proteinExistence type="predicted"/>
<reference evidence="1" key="2">
    <citation type="journal article" date="2015" name="ISME J.">
        <title>A new class of marine Euryarchaeota group II from the Mediterranean deep chlorophyll maximum.</title>
        <authorList>
            <person name="Martin-Cuadrado A.B."/>
            <person name="Garcia-Heredia I."/>
            <person name="Molto A.G."/>
            <person name="Lopez-Ubeda R."/>
            <person name="Kimes N."/>
            <person name="Lopez-Garcia P."/>
            <person name="Moreira D."/>
            <person name="Rodriguez-Valera F."/>
        </authorList>
    </citation>
    <scope>NUCLEOTIDE SEQUENCE</scope>
</reference>
<name>A0A1B1TD93_9ARCH</name>
<reference evidence="1" key="1">
    <citation type="submission" date="2014-11" db="EMBL/GenBank/DDBJ databases">
        <authorList>
            <person name="Zhu J."/>
            <person name="Qi W."/>
            <person name="Song R."/>
        </authorList>
    </citation>
    <scope>NUCLEOTIDE SEQUENCE</scope>
</reference>
<protein>
    <submittedName>
        <fullName evidence="1">Uncharacterized protein</fullName>
    </submittedName>
</protein>
<dbReference type="AlphaFoldDB" id="A0A1B1TD93"/>
<sequence>MSKKINLLGEVDNFFLALKDRLDRAGALFTPDSEEADITVGLGKYAADESVDIAIIAENEDSRSGNISEVKNAALIIRIHDLMIPEGGQGWGPEDVEEWVQWIKDGTHEITPEVKPKHWVHIRDTTDAISLLVMADTDAFAQGVVDLCGRRAWGPDPVITEIKLLWNRFTNAITHSHTVESLSEVPSPAAVQFEGERKRPDLEPLHEAMKNAGREEGWRPLTPMRVALMEFLAHTKLHSEPDHN</sequence>
<dbReference type="EMBL" id="KP211880">
    <property type="protein sequence ID" value="ANV80233.1"/>
    <property type="molecule type" value="Genomic_DNA"/>
</dbReference>
<organism evidence="1">
    <name type="scientific">uncultured Poseidoniia archaeon</name>
    <dbReference type="NCBI Taxonomy" id="1697135"/>
    <lineage>
        <taxon>Archaea</taxon>
        <taxon>Methanobacteriati</taxon>
        <taxon>Thermoplasmatota</taxon>
        <taxon>Candidatus Poseidoniia</taxon>
        <taxon>environmental samples</taxon>
    </lineage>
</organism>